<gene>
    <name evidence="2" type="ORF">Z518_08746</name>
</gene>
<sequence length="284" mass="31489">MCPQGNGGKPNTSDTLSIYTSSSLITLLVTATVLDDNSTYNQAALSMDDKPKHRRPRAAKGKVIDSIDTGNVVNSGTKRRRASAHEPSSTAKKARKRKPLPRGKDAENVSPSFYRTPSSQRMVSHASVVNQGSVAYATDVEAQIAAEARGVTRKDIPWDTFRSTYLSDFGAKPQQELAVNSVRKVGEGSWEKQLFWSRLRQLLSDEALCDLKLFYGGTQTLPDTNKGKEVPSKSDFVLYVGEDSPTWANVDLLFEHTRSQEAVTKKFSQWLRGAWCVFPCWPEI</sequence>
<name>A0A0D2GX78_9EURO</name>
<feature type="compositionally biased region" description="Polar residues" evidence="1">
    <location>
        <begin position="109"/>
        <end position="118"/>
    </location>
</feature>
<evidence type="ECO:0000313" key="3">
    <source>
        <dbReference type="Proteomes" id="UP000053617"/>
    </source>
</evidence>
<evidence type="ECO:0000256" key="1">
    <source>
        <dbReference type="SAM" id="MobiDB-lite"/>
    </source>
</evidence>
<dbReference type="HOGENOM" id="CLU_980552_0_0_1"/>
<dbReference type="AlphaFoldDB" id="A0A0D2GX78"/>
<reference evidence="2 3" key="1">
    <citation type="submission" date="2015-01" db="EMBL/GenBank/DDBJ databases">
        <title>The Genome Sequence of Rhinocladiella mackenzie CBS 650.93.</title>
        <authorList>
            <consortium name="The Broad Institute Genomics Platform"/>
            <person name="Cuomo C."/>
            <person name="de Hoog S."/>
            <person name="Gorbushina A."/>
            <person name="Stielow B."/>
            <person name="Teixiera M."/>
            <person name="Abouelleil A."/>
            <person name="Chapman S.B."/>
            <person name="Priest M."/>
            <person name="Young S.K."/>
            <person name="Wortman J."/>
            <person name="Nusbaum C."/>
            <person name="Birren B."/>
        </authorList>
    </citation>
    <scope>NUCLEOTIDE SEQUENCE [LARGE SCALE GENOMIC DNA]</scope>
    <source>
        <strain evidence="2 3">CBS 650.93</strain>
    </source>
</reference>
<feature type="compositionally biased region" description="Basic residues" evidence="1">
    <location>
        <begin position="92"/>
        <end position="101"/>
    </location>
</feature>
<dbReference type="GeneID" id="25296817"/>
<organism evidence="2 3">
    <name type="scientific">Rhinocladiella mackenziei CBS 650.93</name>
    <dbReference type="NCBI Taxonomy" id="1442369"/>
    <lineage>
        <taxon>Eukaryota</taxon>
        <taxon>Fungi</taxon>
        <taxon>Dikarya</taxon>
        <taxon>Ascomycota</taxon>
        <taxon>Pezizomycotina</taxon>
        <taxon>Eurotiomycetes</taxon>
        <taxon>Chaetothyriomycetidae</taxon>
        <taxon>Chaetothyriales</taxon>
        <taxon>Herpotrichiellaceae</taxon>
        <taxon>Rhinocladiella</taxon>
    </lineage>
</organism>
<keyword evidence="3" id="KW-1185">Reference proteome</keyword>
<accession>A0A0D2GX78</accession>
<dbReference type="EMBL" id="KN847480">
    <property type="protein sequence ID" value="KIX02803.1"/>
    <property type="molecule type" value="Genomic_DNA"/>
</dbReference>
<dbReference type="VEuPathDB" id="FungiDB:Z518_08746"/>
<dbReference type="Proteomes" id="UP000053617">
    <property type="component" value="Unassembled WGS sequence"/>
</dbReference>
<protein>
    <submittedName>
        <fullName evidence="2">Uncharacterized protein</fullName>
    </submittedName>
</protein>
<proteinExistence type="predicted"/>
<evidence type="ECO:0000313" key="2">
    <source>
        <dbReference type="EMBL" id="KIX02803.1"/>
    </source>
</evidence>
<feature type="region of interest" description="Disordered" evidence="1">
    <location>
        <begin position="45"/>
        <end position="118"/>
    </location>
</feature>
<dbReference type="RefSeq" id="XP_013269939.1">
    <property type="nucleotide sequence ID" value="XM_013414485.1"/>
</dbReference>